<protein>
    <submittedName>
        <fullName evidence="8">Chromate transporter</fullName>
    </submittedName>
</protein>
<dbReference type="PANTHER" id="PTHR43663">
    <property type="entry name" value="CHROMATE TRANSPORT PROTEIN-RELATED"/>
    <property type="match status" value="1"/>
</dbReference>
<evidence type="ECO:0000256" key="6">
    <source>
        <dbReference type="ARBA" id="ARBA00023136"/>
    </source>
</evidence>
<dbReference type="PANTHER" id="PTHR43663:SF1">
    <property type="entry name" value="CHROMATE TRANSPORTER"/>
    <property type="match status" value="1"/>
</dbReference>
<comment type="subcellular location">
    <subcellularLocation>
        <location evidence="1">Cell membrane</location>
        <topology evidence="1">Multi-pass membrane protein</topology>
    </subcellularLocation>
</comment>
<comment type="similarity">
    <text evidence="2">Belongs to the chromate ion transporter (CHR) (TC 2.A.51) family.</text>
</comment>
<dbReference type="Pfam" id="PF02417">
    <property type="entry name" value="Chromate_transp"/>
    <property type="match status" value="1"/>
</dbReference>
<dbReference type="RefSeq" id="WP_183776276.1">
    <property type="nucleotide sequence ID" value="NZ_JACHFW010000018.1"/>
</dbReference>
<dbReference type="InterPro" id="IPR003370">
    <property type="entry name" value="Chromate_transpt"/>
</dbReference>
<reference evidence="8 9" key="1">
    <citation type="submission" date="2020-08" db="EMBL/GenBank/DDBJ databases">
        <title>Genomic Encyclopedia of Type Strains, Phase IV (KMG-IV): sequencing the most valuable type-strain genomes for metagenomic binning, comparative biology and taxonomic classification.</title>
        <authorList>
            <person name="Goeker M."/>
        </authorList>
    </citation>
    <scope>NUCLEOTIDE SEQUENCE [LARGE SCALE GENOMIC DNA]</scope>
    <source>
        <strain evidence="8 9">DSM 106146</strain>
    </source>
</reference>
<evidence type="ECO:0000256" key="2">
    <source>
        <dbReference type="ARBA" id="ARBA00005262"/>
    </source>
</evidence>
<dbReference type="InterPro" id="IPR052518">
    <property type="entry name" value="CHR_Transporter"/>
</dbReference>
<evidence type="ECO:0000256" key="4">
    <source>
        <dbReference type="ARBA" id="ARBA00022692"/>
    </source>
</evidence>
<keyword evidence="6 7" id="KW-0472">Membrane</keyword>
<keyword evidence="5 7" id="KW-1133">Transmembrane helix</keyword>
<comment type="caution">
    <text evidence="8">The sequence shown here is derived from an EMBL/GenBank/DDBJ whole genome shotgun (WGS) entry which is preliminary data.</text>
</comment>
<dbReference type="EMBL" id="JACHFW010000018">
    <property type="protein sequence ID" value="MBB5266041.1"/>
    <property type="molecule type" value="Genomic_DNA"/>
</dbReference>
<feature type="transmembrane region" description="Helical" evidence="7">
    <location>
        <begin position="113"/>
        <end position="135"/>
    </location>
</feature>
<evidence type="ECO:0000256" key="3">
    <source>
        <dbReference type="ARBA" id="ARBA00022475"/>
    </source>
</evidence>
<organism evidence="8 9">
    <name type="scientific">Catenibacillus scindens</name>
    <dbReference type="NCBI Taxonomy" id="673271"/>
    <lineage>
        <taxon>Bacteria</taxon>
        <taxon>Bacillati</taxon>
        <taxon>Bacillota</taxon>
        <taxon>Clostridia</taxon>
        <taxon>Lachnospirales</taxon>
        <taxon>Lachnospiraceae</taxon>
        <taxon>Catenibacillus</taxon>
    </lineage>
</organism>
<evidence type="ECO:0000256" key="1">
    <source>
        <dbReference type="ARBA" id="ARBA00004651"/>
    </source>
</evidence>
<sequence>MIYLELFWSFLQIGLFSFGGGYAAMPLIQGQVVTEHGWLSMREFTDLITISQMTPGPIAVNSATFVGIKIAGLPGAAVATAGCILPSCIIVMLIAGLYLKYRKMELLQGVLNSLRPAVVAMIASAGVSVMITAFWGSNSGIVPANTNWLMAVIFAGCIVLLRKCHMNPIWVMLLAGAANTLVSLIGGWVK</sequence>
<dbReference type="GO" id="GO:0005886">
    <property type="term" value="C:plasma membrane"/>
    <property type="evidence" value="ECO:0007669"/>
    <property type="project" value="UniProtKB-SubCell"/>
</dbReference>
<keyword evidence="3" id="KW-1003">Cell membrane</keyword>
<keyword evidence="9" id="KW-1185">Reference proteome</keyword>
<evidence type="ECO:0000313" key="8">
    <source>
        <dbReference type="EMBL" id="MBB5266041.1"/>
    </source>
</evidence>
<dbReference type="GO" id="GO:0015109">
    <property type="term" value="F:chromate transmembrane transporter activity"/>
    <property type="evidence" value="ECO:0007669"/>
    <property type="project" value="InterPro"/>
</dbReference>
<accession>A0A7W8HCM6</accession>
<feature type="transmembrane region" description="Helical" evidence="7">
    <location>
        <begin position="141"/>
        <end position="161"/>
    </location>
</feature>
<name>A0A7W8HCM6_9FIRM</name>
<feature type="transmembrane region" description="Helical" evidence="7">
    <location>
        <begin position="76"/>
        <end position="101"/>
    </location>
</feature>
<feature type="transmembrane region" description="Helical" evidence="7">
    <location>
        <begin position="168"/>
        <end position="189"/>
    </location>
</feature>
<keyword evidence="4 7" id="KW-0812">Transmembrane</keyword>
<dbReference type="AlphaFoldDB" id="A0A7W8HCM6"/>
<proteinExistence type="inferred from homology"/>
<dbReference type="Proteomes" id="UP000543642">
    <property type="component" value="Unassembled WGS sequence"/>
</dbReference>
<evidence type="ECO:0000256" key="5">
    <source>
        <dbReference type="ARBA" id="ARBA00022989"/>
    </source>
</evidence>
<evidence type="ECO:0000313" key="9">
    <source>
        <dbReference type="Proteomes" id="UP000543642"/>
    </source>
</evidence>
<gene>
    <name evidence="8" type="ORF">HNP82_003195</name>
</gene>
<evidence type="ECO:0000256" key="7">
    <source>
        <dbReference type="SAM" id="Phobius"/>
    </source>
</evidence>